<dbReference type="InterPro" id="IPR022635">
    <property type="entry name" value="DNA_polIII_beta_C"/>
</dbReference>
<dbReference type="GO" id="GO:0006271">
    <property type="term" value="P:DNA strand elongation involved in DNA replication"/>
    <property type="evidence" value="ECO:0007669"/>
    <property type="project" value="TreeGrafter"/>
</dbReference>
<sequence length="139" mass="15329">GEIQIVSQLLSGNFPDYGKILPKEFTAEISVNKDELLQAVRANHTFARDNSNMVKWQVSDGKLVLLSSSPERGECQVEVPITLSGEALEIIFNAKYVLDYLSIVEGESLWIGLSGKLSPGMIKDTKRESGQYIVMPINA</sequence>
<dbReference type="PANTHER" id="PTHR30478:SF0">
    <property type="entry name" value="BETA SLIDING CLAMP"/>
    <property type="match status" value="1"/>
</dbReference>
<evidence type="ECO:0000256" key="6">
    <source>
        <dbReference type="ARBA" id="ARBA00022705"/>
    </source>
</evidence>
<dbReference type="InterPro" id="IPR001001">
    <property type="entry name" value="DNA_polIII_beta"/>
</dbReference>
<protein>
    <recommendedName>
        <fullName evidence="9">DNA polymerase III beta sliding clamp C-terminal domain-containing protein</fullName>
    </recommendedName>
</protein>
<gene>
    <name evidence="10" type="ORF">COT54_00620</name>
</gene>
<dbReference type="SUPFAM" id="SSF55979">
    <property type="entry name" value="DNA clamp"/>
    <property type="match status" value="1"/>
</dbReference>
<dbReference type="GO" id="GO:0009360">
    <property type="term" value="C:DNA polymerase III complex"/>
    <property type="evidence" value="ECO:0007669"/>
    <property type="project" value="InterPro"/>
</dbReference>
<evidence type="ECO:0000256" key="8">
    <source>
        <dbReference type="ARBA" id="ARBA00023125"/>
    </source>
</evidence>
<dbReference type="Pfam" id="PF02768">
    <property type="entry name" value="DNA_pol3_beta_3"/>
    <property type="match status" value="1"/>
</dbReference>
<comment type="similarity">
    <text evidence="2">Belongs to the beta sliding clamp family.</text>
</comment>
<feature type="non-terminal residue" evidence="10">
    <location>
        <position position="1"/>
    </location>
</feature>
<evidence type="ECO:0000313" key="10">
    <source>
        <dbReference type="EMBL" id="PIS18194.1"/>
    </source>
</evidence>
<dbReference type="PANTHER" id="PTHR30478">
    <property type="entry name" value="DNA POLYMERASE III SUBUNIT BETA"/>
    <property type="match status" value="1"/>
</dbReference>
<keyword evidence="7" id="KW-0239">DNA-directed DNA polymerase</keyword>
<keyword evidence="4" id="KW-0808">Transferase</keyword>
<dbReference type="GO" id="GO:0008408">
    <property type="term" value="F:3'-5' exonuclease activity"/>
    <property type="evidence" value="ECO:0007669"/>
    <property type="project" value="InterPro"/>
</dbReference>
<evidence type="ECO:0000313" key="11">
    <source>
        <dbReference type="Proteomes" id="UP000229574"/>
    </source>
</evidence>
<dbReference type="AlphaFoldDB" id="A0A2H0WZW8"/>
<evidence type="ECO:0000256" key="4">
    <source>
        <dbReference type="ARBA" id="ARBA00022679"/>
    </source>
</evidence>
<keyword evidence="8" id="KW-0238">DNA-binding</keyword>
<evidence type="ECO:0000256" key="5">
    <source>
        <dbReference type="ARBA" id="ARBA00022695"/>
    </source>
</evidence>
<dbReference type="InterPro" id="IPR046938">
    <property type="entry name" value="DNA_clamp_sf"/>
</dbReference>
<proteinExistence type="inferred from homology"/>
<keyword evidence="5" id="KW-0548">Nucleotidyltransferase</keyword>
<evidence type="ECO:0000259" key="9">
    <source>
        <dbReference type="Pfam" id="PF02768"/>
    </source>
</evidence>
<dbReference type="Proteomes" id="UP000229574">
    <property type="component" value="Unassembled WGS sequence"/>
</dbReference>
<evidence type="ECO:0000256" key="2">
    <source>
        <dbReference type="ARBA" id="ARBA00010752"/>
    </source>
</evidence>
<comment type="subcellular location">
    <subcellularLocation>
        <location evidence="1">Cytoplasm</location>
    </subcellularLocation>
</comment>
<keyword evidence="3" id="KW-0963">Cytoplasm</keyword>
<accession>A0A2H0WZW8</accession>
<evidence type="ECO:0000256" key="3">
    <source>
        <dbReference type="ARBA" id="ARBA00022490"/>
    </source>
</evidence>
<feature type="domain" description="DNA polymerase III beta sliding clamp C-terminal" evidence="9">
    <location>
        <begin position="19"/>
        <end position="137"/>
    </location>
</feature>
<name>A0A2H0WZW8_9BACT</name>
<dbReference type="Gene3D" id="3.70.10.10">
    <property type="match status" value="1"/>
</dbReference>
<dbReference type="GO" id="GO:0003677">
    <property type="term" value="F:DNA binding"/>
    <property type="evidence" value="ECO:0007669"/>
    <property type="project" value="UniProtKB-KW"/>
</dbReference>
<reference evidence="11" key="1">
    <citation type="submission" date="2017-09" db="EMBL/GenBank/DDBJ databases">
        <title>Depth-based differentiation of microbial function through sediment-hosted aquifers and enrichment of novel symbionts in the deep terrestrial subsurface.</title>
        <authorList>
            <person name="Probst A.J."/>
            <person name="Ladd B."/>
            <person name="Jarett J.K."/>
            <person name="Geller-Mcgrath D.E."/>
            <person name="Sieber C.M.K."/>
            <person name="Emerson J.B."/>
            <person name="Anantharaman K."/>
            <person name="Thomas B.C."/>
            <person name="Malmstrom R."/>
            <person name="Stieglmeier M."/>
            <person name="Klingl A."/>
            <person name="Woyke T."/>
            <person name="Ryan C.M."/>
            <person name="Banfield J.F."/>
        </authorList>
    </citation>
    <scope>NUCLEOTIDE SEQUENCE [LARGE SCALE GENOMIC DNA]</scope>
</reference>
<comment type="caution">
    <text evidence="10">The sequence shown here is derived from an EMBL/GenBank/DDBJ whole genome shotgun (WGS) entry which is preliminary data.</text>
</comment>
<evidence type="ECO:0000256" key="1">
    <source>
        <dbReference type="ARBA" id="ARBA00004496"/>
    </source>
</evidence>
<evidence type="ECO:0000256" key="7">
    <source>
        <dbReference type="ARBA" id="ARBA00022932"/>
    </source>
</evidence>
<organism evidence="10 11">
    <name type="scientific">Candidatus Collierbacteria bacterium CG09_land_8_20_14_0_10_46_12</name>
    <dbReference type="NCBI Taxonomy" id="1974533"/>
    <lineage>
        <taxon>Bacteria</taxon>
        <taxon>Candidatus Collieribacteriota</taxon>
    </lineage>
</organism>
<dbReference type="EMBL" id="PEYY01000024">
    <property type="protein sequence ID" value="PIS18194.1"/>
    <property type="molecule type" value="Genomic_DNA"/>
</dbReference>
<dbReference type="GO" id="GO:0003887">
    <property type="term" value="F:DNA-directed DNA polymerase activity"/>
    <property type="evidence" value="ECO:0007669"/>
    <property type="project" value="UniProtKB-KW"/>
</dbReference>
<dbReference type="GO" id="GO:0005737">
    <property type="term" value="C:cytoplasm"/>
    <property type="evidence" value="ECO:0007669"/>
    <property type="project" value="UniProtKB-SubCell"/>
</dbReference>
<keyword evidence="6" id="KW-0235">DNA replication</keyword>
<dbReference type="CDD" id="cd00140">
    <property type="entry name" value="beta_clamp"/>
    <property type="match status" value="1"/>
</dbReference>